<keyword evidence="2" id="KW-1185">Reference proteome</keyword>
<comment type="caution">
    <text evidence="1">The sequence shown here is derived from an EMBL/GenBank/DDBJ whole genome shotgun (WGS) entry which is preliminary data.</text>
</comment>
<name>A0ABW5ND03_9FLAO</name>
<organism evidence="1 2">
    <name type="scientific">Aquimarina hainanensis</name>
    <dbReference type="NCBI Taxonomy" id="1578017"/>
    <lineage>
        <taxon>Bacteria</taxon>
        <taxon>Pseudomonadati</taxon>
        <taxon>Bacteroidota</taxon>
        <taxon>Flavobacteriia</taxon>
        <taxon>Flavobacteriales</taxon>
        <taxon>Flavobacteriaceae</taxon>
        <taxon>Aquimarina</taxon>
    </lineage>
</organism>
<evidence type="ECO:0008006" key="3">
    <source>
        <dbReference type="Google" id="ProtNLM"/>
    </source>
</evidence>
<dbReference type="EMBL" id="JBHULX010000039">
    <property type="protein sequence ID" value="MFD2592458.1"/>
    <property type="molecule type" value="Genomic_DNA"/>
</dbReference>
<reference evidence="2" key="1">
    <citation type="journal article" date="2019" name="Int. J. Syst. Evol. Microbiol.">
        <title>The Global Catalogue of Microorganisms (GCM) 10K type strain sequencing project: providing services to taxonomists for standard genome sequencing and annotation.</title>
        <authorList>
            <consortium name="The Broad Institute Genomics Platform"/>
            <consortium name="The Broad Institute Genome Sequencing Center for Infectious Disease"/>
            <person name="Wu L."/>
            <person name="Ma J."/>
        </authorList>
    </citation>
    <scope>NUCLEOTIDE SEQUENCE [LARGE SCALE GENOMIC DNA]</scope>
    <source>
        <strain evidence="2">KCTC 42423</strain>
    </source>
</reference>
<proteinExistence type="predicted"/>
<sequence>MRISLFILGAFLCHTTLFGQQKITWKDLADVTFTEKFFPAYGEYFLYPSYGESVKKLENKQVVIRGYFLNIVPEENLYILSQKPMASCFFCGMAGPETAIEVQFKKKQSFKTDDILSISGTLKLNADDIEHFNYILTDCKVVRK</sequence>
<dbReference type="Gene3D" id="2.40.50.870">
    <property type="entry name" value="Protein of unknown function (DUF3299)"/>
    <property type="match status" value="1"/>
</dbReference>
<evidence type="ECO:0000313" key="2">
    <source>
        <dbReference type="Proteomes" id="UP001597459"/>
    </source>
</evidence>
<dbReference type="Proteomes" id="UP001597459">
    <property type="component" value="Unassembled WGS sequence"/>
</dbReference>
<gene>
    <name evidence="1" type="ORF">ACFSTE_16580</name>
</gene>
<protein>
    <recommendedName>
        <fullName evidence="3">DUF3299 domain-containing protein</fullName>
    </recommendedName>
</protein>
<dbReference type="RefSeq" id="WP_378254480.1">
    <property type="nucleotide sequence ID" value="NZ_JBHSJV010000001.1"/>
</dbReference>
<evidence type="ECO:0000313" key="1">
    <source>
        <dbReference type="EMBL" id="MFD2592458.1"/>
    </source>
</evidence>
<accession>A0ABW5ND03</accession>